<comment type="caution">
    <text evidence="2">The sequence shown here is derived from an EMBL/GenBank/DDBJ whole genome shotgun (WGS) entry which is preliminary data.</text>
</comment>
<keyword evidence="3" id="KW-1185">Reference proteome</keyword>
<evidence type="ECO:0000259" key="1">
    <source>
        <dbReference type="Pfam" id="PF06568"/>
    </source>
</evidence>
<feature type="domain" description="YjiS-like" evidence="1">
    <location>
        <begin position="2"/>
        <end position="36"/>
    </location>
</feature>
<organism evidence="2 3">
    <name type="scientific">Pseudohoeflea coraliihabitans</name>
    <dbReference type="NCBI Taxonomy" id="2860393"/>
    <lineage>
        <taxon>Bacteria</taxon>
        <taxon>Pseudomonadati</taxon>
        <taxon>Pseudomonadota</taxon>
        <taxon>Alphaproteobacteria</taxon>
        <taxon>Hyphomicrobiales</taxon>
        <taxon>Rhizobiaceae</taxon>
        <taxon>Pseudohoeflea</taxon>
    </lineage>
</organism>
<evidence type="ECO:0000313" key="3">
    <source>
        <dbReference type="Proteomes" id="UP001430804"/>
    </source>
</evidence>
<proteinExistence type="predicted"/>
<dbReference type="InterPro" id="IPR009506">
    <property type="entry name" value="YjiS-like"/>
</dbReference>
<reference evidence="2" key="1">
    <citation type="submission" date="2021-07" db="EMBL/GenBank/DDBJ databases">
        <title>Pseudohoeflea marina sp. nov. a polyhydroxyalcanoate-producing bacterium.</title>
        <authorList>
            <person name="Zheng W."/>
            <person name="Yu S."/>
            <person name="Huang Y."/>
        </authorList>
    </citation>
    <scope>NUCLEOTIDE SEQUENCE</scope>
    <source>
        <strain evidence="2">DP4N28-3</strain>
    </source>
</reference>
<dbReference type="Proteomes" id="UP001430804">
    <property type="component" value="Unassembled WGS sequence"/>
</dbReference>
<dbReference type="RefSeq" id="WP_219202286.1">
    <property type="nucleotide sequence ID" value="NZ_JAHWQX010000003.1"/>
</dbReference>
<name>A0ABS6WTF7_9HYPH</name>
<gene>
    <name evidence="2" type="ORF">KY465_13725</name>
</gene>
<accession>A0ABS6WTF7</accession>
<protein>
    <submittedName>
        <fullName evidence="2">DUF1127 domain-containing protein</fullName>
    </submittedName>
</protein>
<dbReference type="Pfam" id="PF06568">
    <property type="entry name" value="YjiS-like"/>
    <property type="match status" value="1"/>
</dbReference>
<sequence>MARTLFRRWQRRRMITALQELDDHLLRDIGIERHDIPRLVASFSDRELGMRPVAADVEREHQPQDESAVQSGFSV</sequence>
<dbReference type="EMBL" id="JAHWQX010000003">
    <property type="protein sequence ID" value="MBW3098340.1"/>
    <property type="molecule type" value="Genomic_DNA"/>
</dbReference>
<evidence type="ECO:0000313" key="2">
    <source>
        <dbReference type="EMBL" id="MBW3098340.1"/>
    </source>
</evidence>